<keyword evidence="4" id="KW-1185">Reference proteome</keyword>
<evidence type="ECO:0008006" key="5">
    <source>
        <dbReference type="Google" id="ProtNLM"/>
    </source>
</evidence>
<feature type="region of interest" description="Disordered" evidence="2">
    <location>
        <begin position="1"/>
        <end position="176"/>
    </location>
</feature>
<dbReference type="PANTHER" id="PTHR23159">
    <property type="entry name" value="CENTROSOMAL PROTEIN 2"/>
    <property type="match status" value="1"/>
</dbReference>
<feature type="coiled-coil region" evidence="1">
    <location>
        <begin position="1200"/>
        <end position="1227"/>
    </location>
</feature>
<protein>
    <recommendedName>
        <fullName evidence="5">Transport protein USO1</fullName>
    </recommendedName>
</protein>
<feature type="compositionally biased region" description="Polar residues" evidence="2">
    <location>
        <begin position="2221"/>
        <end position="2237"/>
    </location>
</feature>
<feature type="compositionally biased region" description="Acidic residues" evidence="2">
    <location>
        <begin position="2325"/>
        <end position="2334"/>
    </location>
</feature>
<feature type="compositionally biased region" description="Basic and acidic residues" evidence="2">
    <location>
        <begin position="1"/>
        <end position="16"/>
    </location>
</feature>
<dbReference type="Proteomes" id="UP001321760">
    <property type="component" value="Unassembled WGS sequence"/>
</dbReference>
<organism evidence="3 4">
    <name type="scientific">Podospora aff. communis PSN243</name>
    <dbReference type="NCBI Taxonomy" id="3040156"/>
    <lineage>
        <taxon>Eukaryota</taxon>
        <taxon>Fungi</taxon>
        <taxon>Dikarya</taxon>
        <taxon>Ascomycota</taxon>
        <taxon>Pezizomycotina</taxon>
        <taxon>Sordariomycetes</taxon>
        <taxon>Sordariomycetidae</taxon>
        <taxon>Sordariales</taxon>
        <taxon>Podosporaceae</taxon>
        <taxon>Podospora</taxon>
    </lineage>
</organism>
<evidence type="ECO:0000256" key="1">
    <source>
        <dbReference type="SAM" id="Coils"/>
    </source>
</evidence>
<feature type="region of interest" description="Disordered" evidence="2">
    <location>
        <begin position="2221"/>
        <end position="2403"/>
    </location>
</feature>
<feature type="compositionally biased region" description="Basic and acidic residues" evidence="2">
    <location>
        <begin position="88"/>
        <end position="98"/>
    </location>
</feature>
<feature type="compositionally biased region" description="Polar residues" evidence="2">
    <location>
        <begin position="2353"/>
        <end position="2364"/>
    </location>
</feature>
<gene>
    <name evidence="3" type="ORF">QBC34DRAFT_389901</name>
</gene>
<feature type="coiled-coil region" evidence="1">
    <location>
        <begin position="1251"/>
        <end position="1337"/>
    </location>
</feature>
<feature type="compositionally biased region" description="Gly residues" evidence="2">
    <location>
        <begin position="428"/>
        <end position="438"/>
    </location>
</feature>
<reference evidence="3" key="1">
    <citation type="journal article" date="2023" name="Mol. Phylogenet. Evol.">
        <title>Genome-scale phylogeny and comparative genomics of the fungal order Sordariales.</title>
        <authorList>
            <person name="Hensen N."/>
            <person name="Bonometti L."/>
            <person name="Westerberg I."/>
            <person name="Brannstrom I.O."/>
            <person name="Guillou S."/>
            <person name="Cros-Aarteil S."/>
            <person name="Calhoun S."/>
            <person name="Haridas S."/>
            <person name="Kuo A."/>
            <person name="Mondo S."/>
            <person name="Pangilinan J."/>
            <person name="Riley R."/>
            <person name="LaButti K."/>
            <person name="Andreopoulos B."/>
            <person name="Lipzen A."/>
            <person name="Chen C."/>
            <person name="Yan M."/>
            <person name="Daum C."/>
            <person name="Ng V."/>
            <person name="Clum A."/>
            <person name="Steindorff A."/>
            <person name="Ohm R.A."/>
            <person name="Martin F."/>
            <person name="Silar P."/>
            <person name="Natvig D.O."/>
            <person name="Lalanne C."/>
            <person name="Gautier V."/>
            <person name="Ament-Velasquez S.L."/>
            <person name="Kruys A."/>
            <person name="Hutchinson M.I."/>
            <person name="Powell A.J."/>
            <person name="Barry K."/>
            <person name="Miller A.N."/>
            <person name="Grigoriev I.V."/>
            <person name="Debuchy R."/>
            <person name="Gladieux P."/>
            <person name="Hiltunen Thoren M."/>
            <person name="Johannesson H."/>
        </authorList>
    </citation>
    <scope>NUCLEOTIDE SEQUENCE</scope>
    <source>
        <strain evidence="3">PSN243</strain>
    </source>
</reference>
<evidence type="ECO:0000256" key="2">
    <source>
        <dbReference type="SAM" id="MobiDB-lite"/>
    </source>
</evidence>
<proteinExistence type="predicted"/>
<feature type="coiled-coil region" evidence="1">
    <location>
        <begin position="1830"/>
        <end position="2138"/>
    </location>
</feature>
<dbReference type="EMBL" id="MU865914">
    <property type="protein sequence ID" value="KAK4455437.1"/>
    <property type="molecule type" value="Genomic_DNA"/>
</dbReference>
<comment type="caution">
    <text evidence="3">The sequence shown here is derived from an EMBL/GenBank/DDBJ whole genome shotgun (WGS) entry which is preliminary data.</text>
</comment>
<feature type="region of interest" description="Disordered" evidence="2">
    <location>
        <begin position="428"/>
        <end position="463"/>
    </location>
</feature>
<evidence type="ECO:0000313" key="4">
    <source>
        <dbReference type="Proteomes" id="UP001321760"/>
    </source>
</evidence>
<keyword evidence="1" id="KW-0175">Coiled coil</keyword>
<accession>A0AAV9H6R7</accession>
<feature type="compositionally biased region" description="Basic and acidic residues" evidence="2">
    <location>
        <begin position="2261"/>
        <end position="2274"/>
    </location>
</feature>
<sequence length="2403" mass="265627">MPPIERDAPRDLDRALRHQHSASSDHGRALIPMWDSSDPERAPPPLPLNPQSPGVVSRAGTSSAIQSAHAALTEKARESAMLPPPTRTRVETSPERLLRGTTHRRLQSLQPASVKDLSLMIEGGRDSPAPRSPEKIDRPTTPSRGRDSYMEPRPEREEKGTAHSPAPGPSLTPIIRPTVRRLPQSILGENTPPQSATMLALQNMSTTYGPALPPPKEPEAPLANITNGSTALVKVPQGLESLSNQILTLTNIATTLQKEMAQLSRRSRDNATDLLSLKEATNARDEDIRKSLRDLINDAKHHKSATRDSYGGPLLLEGRHHPTSPTSLSKTARPFSLPRIPSPNSFAASLDRESFLSTPSLVADSPSTVALLEKIIRDMGTRDGQDSLLSGLTELQEKLQGFAIAEKVDELLRIVKANQQQAVVAAAGGNGGGDGGGSNTRHRAWSFSDDGEGSRRDIDFGKGSVFSGRTGRLLQDTDSRRSSAPTGQKSDFINEDVIKAIRTVKDSVAQGGGLTAEVKALVRELRGEVLGMGRELGRRLDEVVAKNTTSSGKLDANSKAEMTRVVEEGIAEMREHMNNVLREHRRQSSATTVSRESTIDYKEIYNSMRAALKDSQASKPRVPEVRREDVVQAVKDAWEKYKPEIEIQQIGLERHEVLECLKEGLREYAPQDDRPPGATREEVFKAVVEGLKHYVPPQVDTPASLSRDEILEAVRECLEEFEFPVPPSTGPDLCKDDMLDAVREGLHTFDFPTPAPPPPKQELTRDDVLDAVNQSLHTFDFSAIHSSALVTQPLTKADVSEAVKQGLKAFDLAPDMVDAVRDGIESANLPTDVFRAVSEALKNFDFASVYSSALVPRSDLTRVDVADAIKDGLDSLQISTEVKHAVNESLKSFDFTSVYSAALVPRSDLSRVDVADAVKDGLESLNISHDVEEAVKKGLQSVDLSSVSSSALVVPSSNLSKVDVADAVKEGIQLLDINSGMLRAVQEGLESFNFPSSTTSSSALVPLSSDNDEIVRRLQELRDYFDVQFQAVSDEAKQNMAANGRDTEQVLDATKDGFEKLRQEIEIYVDRARGDPNPGDTMAHLVSTLDGFREEIAELLASSTESSKELLRGEIESLRDAVNSSLVPAIPQGGHPGGSKEFIEALQDGLSSLRTDISTRPLGGVSEILDALQEGLGDIRHSIDKLHDKPADLTANDEILDALKNGLDSVRSDIDELREESKNDRALATIGEKEEKSAMIPAEPPLKHDDIKNIESLLTQLGNKVEALESAPPPVVESLAKDDLTEIQEKLQNVAESVADISKREPLEGLLEPLESLSSLEDRVKTIQDAVAELLAREPVTAPAAPALTDPATREDVEAIETILRNTKARLDDLIDGEQAVNKEHIDSLETQFLETRELLSELKSSLEPLSRKEDITMVESLVTQIISSFDEMKERHEKALEDPERVTKTDIDAVEAICLDTKVVIEQILKSDLNVVATKDDVLSLETLLKDYRERVEARTESDSKALEVRQAEMATVGERVAEVKSILDEFRDVMRNKLEDGAKGIDAINGIIHAMNDAVRKNANVSDDLKEMFDTMKIEFEDSRAGVVGAKLETDEKFQVTIDTLTAKLDEQMGELFTKYDEFQLAQDERAAKGEERDVEMEAAVVGTKAIAEELKLLIDTLGSTVTDSLEKMEEASKTVFERVEELVNKTEESQLEDKAEHQLTREQFQEVVGKVDGLQGHFTESEPKILEAIQDVMLLVNQHYEHAKVATLAIEDKIEEAKPPLLPPPEKYDDSAIHEKLDQLVTHTHAADKAFEHLGAIPNVHALIRQTAAELATFVAAQTQRIADEHEDREKTLQDTIIALERRLEEKQQVESLVASLREEEARLKESIHVTLKAEQQELKDQFLANLVEEESRLKSANADLKAEQDNLREMFMASLKEEQARLMEMNVAIKEEQDQLKETFLSSLREEQARLSELNDTIREEHQELKDTLLANLREEELLLKDANASLRSEQEQLREAFIASLKEEEHRLKEANDMLKQENEQVRAALKEDNERLKVELLANLMEEEQRLKDVNASLREEQDRIKEEFFSSLKEEEQRLKESLHALRDEYADLAAKKSRVAADLSATETALQIRREDVQFMEAKAETLERRILEGVMDHSRVLLMAKQKRPGGRESMNRKRVASQKITEEPLSPKPVEDTKSRAAFNIAMAAKSKLNTPTPPGASRRILSLSQITNNTPTGGIKRSQSVRTAVGPGRLRKTSWAGGNRAAKGYGDLEKDKENLQLKESDEDNDSVPENEFRDPPPVDIVISRAESIFSDRSHDSPTNEPADNNILDDPINDYDTLDLDGDRMDEMSESETLRRSSRGTTVITSTESYAESGDYSGEEDDVDDAASDWTESVVGTESAAGTAVGVEN</sequence>
<feature type="compositionally biased region" description="Acidic residues" evidence="2">
    <location>
        <begin position="2371"/>
        <end position="2381"/>
    </location>
</feature>
<feature type="compositionally biased region" description="Basic and acidic residues" evidence="2">
    <location>
        <begin position="2335"/>
        <end position="2349"/>
    </location>
</feature>
<feature type="region of interest" description="Disordered" evidence="2">
    <location>
        <begin position="301"/>
        <end position="336"/>
    </location>
</feature>
<feature type="region of interest" description="Disordered" evidence="2">
    <location>
        <begin position="470"/>
        <end position="489"/>
    </location>
</feature>
<reference evidence="3" key="2">
    <citation type="submission" date="2023-05" db="EMBL/GenBank/DDBJ databases">
        <authorList>
            <consortium name="Lawrence Berkeley National Laboratory"/>
            <person name="Steindorff A."/>
            <person name="Hensen N."/>
            <person name="Bonometti L."/>
            <person name="Westerberg I."/>
            <person name="Brannstrom I.O."/>
            <person name="Guillou S."/>
            <person name="Cros-Aarteil S."/>
            <person name="Calhoun S."/>
            <person name="Haridas S."/>
            <person name="Kuo A."/>
            <person name="Mondo S."/>
            <person name="Pangilinan J."/>
            <person name="Riley R."/>
            <person name="Labutti K."/>
            <person name="Andreopoulos B."/>
            <person name="Lipzen A."/>
            <person name="Chen C."/>
            <person name="Yanf M."/>
            <person name="Daum C."/>
            <person name="Ng V."/>
            <person name="Clum A."/>
            <person name="Ohm R."/>
            <person name="Martin F."/>
            <person name="Silar P."/>
            <person name="Natvig D."/>
            <person name="Lalanne C."/>
            <person name="Gautier V."/>
            <person name="Ament-Velasquez S.L."/>
            <person name="Kruys A."/>
            <person name="Hutchinson M.I."/>
            <person name="Powell A.J."/>
            <person name="Barry K."/>
            <person name="Miller A.N."/>
            <person name="Grigoriev I.V."/>
            <person name="Debuchy R."/>
            <person name="Gladieux P."/>
            <person name="Thoren M.H."/>
            <person name="Johannesson H."/>
        </authorList>
    </citation>
    <scope>NUCLEOTIDE SEQUENCE</scope>
    <source>
        <strain evidence="3">PSN243</strain>
    </source>
</reference>
<evidence type="ECO:0000313" key="3">
    <source>
        <dbReference type="EMBL" id="KAK4455437.1"/>
    </source>
</evidence>
<feature type="region of interest" description="Disordered" evidence="2">
    <location>
        <begin position="2156"/>
        <end position="2185"/>
    </location>
</feature>
<feature type="compositionally biased region" description="Basic and acidic residues" evidence="2">
    <location>
        <begin position="132"/>
        <end position="161"/>
    </location>
</feature>
<dbReference type="PANTHER" id="PTHR23159:SF31">
    <property type="entry name" value="CENTROSOME-ASSOCIATED PROTEIN CEP250 ISOFORM X1"/>
    <property type="match status" value="1"/>
</dbReference>
<name>A0AAV9H6R7_9PEZI</name>